<gene>
    <name evidence="1" type="ORF">N7494_005386</name>
</gene>
<sequence length="215" mass="24469">MHIAAVDNNIDALKLFKSLGANMNCLGEVWQTPAEIALCNGTTYRSSGALLSQHSSSQRSEIWQKLSLGDIVMLYSEGSSKLADIWAKKIGLETLRGLVSIIATPLFKSVEKLLKIIKDYLQRLDEPNEVRLRDVDDIKDILNKFLNQVYPDEYLTHLAYYLAPKLAEFDIEHLRSFVNSKIGRALHLGKCSFAEEEKIIWVNFNEAIDRISRER</sequence>
<evidence type="ECO:0000313" key="1">
    <source>
        <dbReference type="EMBL" id="KAJ5544107.1"/>
    </source>
</evidence>
<dbReference type="AlphaFoldDB" id="A0AAD6CZ92"/>
<proteinExistence type="predicted"/>
<evidence type="ECO:0008006" key="3">
    <source>
        <dbReference type="Google" id="ProtNLM"/>
    </source>
</evidence>
<organism evidence="1 2">
    <name type="scientific">Penicillium frequentans</name>
    <dbReference type="NCBI Taxonomy" id="3151616"/>
    <lineage>
        <taxon>Eukaryota</taxon>
        <taxon>Fungi</taxon>
        <taxon>Dikarya</taxon>
        <taxon>Ascomycota</taxon>
        <taxon>Pezizomycotina</taxon>
        <taxon>Eurotiomycetes</taxon>
        <taxon>Eurotiomycetidae</taxon>
        <taxon>Eurotiales</taxon>
        <taxon>Aspergillaceae</taxon>
        <taxon>Penicillium</taxon>
    </lineage>
</organism>
<keyword evidence="2" id="KW-1185">Reference proteome</keyword>
<reference evidence="1 2" key="1">
    <citation type="journal article" date="2023" name="IMA Fungus">
        <title>Comparative genomic study of the Penicillium genus elucidates a diverse pangenome and 15 lateral gene transfer events.</title>
        <authorList>
            <person name="Petersen C."/>
            <person name="Sorensen T."/>
            <person name="Nielsen M.R."/>
            <person name="Sondergaard T.E."/>
            <person name="Sorensen J.L."/>
            <person name="Fitzpatrick D.A."/>
            <person name="Frisvad J.C."/>
            <person name="Nielsen K.L."/>
        </authorList>
    </citation>
    <scope>NUCLEOTIDE SEQUENCE [LARGE SCALE GENOMIC DNA]</scope>
    <source>
        <strain evidence="1 2">IBT 35679</strain>
    </source>
</reference>
<dbReference type="EMBL" id="JAQIZZ010000004">
    <property type="protein sequence ID" value="KAJ5544107.1"/>
    <property type="molecule type" value="Genomic_DNA"/>
</dbReference>
<comment type="caution">
    <text evidence="1">The sequence shown here is derived from an EMBL/GenBank/DDBJ whole genome shotgun (WGS) entry which is preliminary data.</text>
</comment>
<evidence type="ECO:0000313" key="2">
    <source>
        <dbReference type="Proteomes" id="UP001220324"/>
    </source>
</evidence>
<name>A0AAD6CZ92_9EURO</name>
<accession>A0AAD6CZ92</accession>
<protein>
    <recommendedName>
        <fullName evidence="3">Ankyrin repeat protein</fullName>
    </recommendedName>
</protein>
<dbReference type="Proteomes" id="UP001220324">
    <property type="component" value="Unassembled WGS sequence"/>
</dbReference>